<evidence type="ECO:0000313" key="5">
    <source>
        <dbReference type="Proteomes" id="UP001528411"/>
    </source>
</evidence>
<keyword evidence="1" id="KW-0378">Hydrolase</keyword>
<dbReference type="InterPro" id="IPR011006">
    <property type="entry name" value="CheY-like_superfamily"/>
</dbReference>
<accession>A0ABT5FI21</accession>
<evidence type="ECO:0000259" key="3">
    <source>
        <dbReference type="PROSITE" id="PS50110"/>
    </source>
</evidence>
<dbReference type="SMART" id="SM00448">
    <property type="entry name" value="REC"/>
    <property type="match status" value="1"/>
</dbReference>
<dbReference type="CDD" id="cd16936">
    <property type="entry name" value="HATPase_RsbW-like"/>
    <property type="match status" value="1"/>
</dbReference>
<dbReference type="Pfam" id="PF00072">
    <property type="entry name" value="Response_reg"/>
    <property type="match status" value="1"/>
</dbReference>
<dbReference type="Gene3D" id="3.30.565.10">
    <property type="entry name" value="Histidine kinase-like ATPase, C-terminal domain"/>
    <property type="match status" value="1"/>
</dbReference>
<dbReference type="InterPro" id="IPR036890">
    <property type="entry name" value="HATPase_C_sf"/>
</dbReference>
<feature type="domain" description="Response regulatory" evidence="3">
    <location>
        <begin position="2"/>
        <end position="118"/>
    </location>
</feature>
<dbReference type="PANTHER" id="PTHR43156:SF2">
    <property type="entry name" value="STAGE II SPORULATION PROTEIN E"/>
    <property type="match status" value="1"/>
</dbReference>
<comment type="caution">
    <text evidence="4">The sequence shown here is derived from an EMBL/GenBank/DDBJ whole genome shotgun (WGS) entry which is preliminary data.</text>
</comment>
<dbReference type="Proteomes" id="UP001528411">
    <property type="component" value="Unassembled WGS sequence"/>
</dbReference>
<sequence>MKVLVVDDQELNRSLLKHMLEHEGFTVVLAENGIEAISVFKQESPDLVLLDVVMPILDGYSTAPKLKELSKEVYLPIIFITALDDQDSLKHCLEVGGDDFLNKPFDRVILQAKIQAHSRIRALSIKTFEQKKQLDFYRLKTEREHQIVEHIFNRALEGNYKVPHLLEYHLSPASMFNGDIMLVALGPTGNLYVMMGDFTGHGLSSAVGTLPVSRTFYSMTQKGLSVGDIACEINDILLTLLPDDMFCAAALIELSSQGKSLSIWAGGTPDMYLVDDLSGIKQTIASQHMALGILDNVEFDLAVENYSVSVSDKLYMATDGVVESFNQNQEMFGYDRLEHLINDVNNNSIAQIVDSLNEFRGDAEQDDDISILSLRCAAINSNEDEWDNHFSTLPLVINLDLNVEQIKSTDPVAEVVDLIAQIKGAGLHRSTLFLLLSEAYNNAVDHGLLGLDSKIKDTDDGFMEYYSLRIERLERLNEGQIKIAINYEPAECSVHIIVTDSGDGFIAEDNDFDFECELEHGRGNMLLHELAEFVNYNEKGNQVHVAYKLNSPIRSIN</sequence>
<dbReference type="Gene3D" id="3.60.40.10">
    <property type="entry name" value="PPM-type phosphatase domain"/>
    <property type="match status" value="1"/>
</dbReference>
<keyword evidence="5" id="KW-1185">Reference proteome</keyword>
<dbReference type="InterPro" id="IPR052016">
    <property type="entry name" value="Bact_Sigma-Reg"/>
</dbReference>
<proteinExistence type="predicted"/>
<dbReference type="RefSeq" id="WP_272181927.1">
    <property type="nucleotide sequence ID" value="NZ_JAQOMS010000002.1"/>
</dbReference>
<dbReference type="PANTHER" id="PTHR43156">
    <property type="entry name" value="STAGE II SPORULATION PROTEIN E-RELATED"/>
    <property type="match status" value="1"/>
</dbReference>
<feature type="modified residue" description="4-aspartylphosphate" evidence="2">
    <location>
        <position position="51"/>
    </location>
</feature>
<gene>
    <name evidence="4" type="ORF">PN838_21490</name>
</gene>
<dbReference type="SMART" id="SM00331">
    <property type="entry name" value="PP2C_SIG"/>
    <property type="match status" value="1"/>
</dbReference>
<dbReference type="SUPFAM" id="SSF52172">
    <property type="entry name" value="CheY-like"/>
    <property type="match status" value="1"/>
</dbReference>
<dbReference type="Pfam" id="PF07228">
    <property type="entry name" value="SpoIIE"/>
    <property type="match status" value="1"/>
</dbReference>
<reference evidence="4 5" key="1">
    <citation type="submission" date="2023-01" db="EMBL/GenBank/DDBJ databases">
        <title>Psychrosphaera sp. nov., isolated from marine algae.</title>
        <authorList>
            <person name="Bayburt H."/>
            <person name="Choi B.J."/>
            <person name="Kim J.M."/>
            <person name="Choi D.G."/>
            <person name="Jeon C.O."/>
        </authorList>
    </citation>
    <scope>NUCLEOTIDE SEQUENCE [LARGE SCALE GENOMIC DNA]</scope>
    <source>
        <strain evidence="4 5">G1-22</strain>
    </source>
</reference>
<dbReference type="InterPro" id="IPR001789">
    <property type="entry name" value="Sig_transdc_resp-reg_receiver"/>
</dbReference>
<dbReference type="InterPro" id="IPR001932">
    <property type="entry name" value="PPM-type_phosphatase-like_dom"/>
</dbReference>
<dbReference type="EMBL" id="JAQOMS010000002">
    <property type="protein sequence ID" value="MDC2890844.1"/>
    <property type="molecule type" value="Genomic_DNA"/>
</dbReference>
<protein>
    <submittedName>
        <fullName evidence="4">Fused response regulator/phosphatase</fullName>
    </submittedName>
</protein>
<evidence type="ECO:0000256" key="2">
    <source>
        <dbReference type="PROSITE-ProRule" id="PRU00169"/>
    </source>
</evidence>
<evidence type="ECO:0000313" key="4">
    <source>
        <dbReference type="EMBL" id="MDC2890844.1"/>
    </source>
</evidence>
<dbReference type="PROSITE" id="PS50110">
    <property type="entry name" value="RESPONSE_REGULATORY"/>
    <property type="match status" value="1"/>
</dbReference>
<organism evidence="4 5">
    <name type="scientific">Psychrosphaera algicola</name>
    <dbReference type="NCBI Taxonomy" id="3023714"/>
    <lineage>
        <taxon>Bacteria</taxon>
        <taxon>Pseudomonadati</taxon>
        <taxon>Pseudomonadota</taxon>
        <taxon>Gammaproteobacteria</taxon>
        <taxon>Alteromonadales</taxon>
        <taxon>Pseudoalteromonadaceae</taxon>
        <taxon>Psychrosphaera</taxon>
    </lineage>
</organism>
<dbReference type="InterPro" id="IPR036457">
    <property type="entry name" value="PPM-type-like_dom_sf"/>
</dbReference>
<evidence type="ECO:0000256" key="1">
    <source>
        <dbReference type="ARBA" id="ARBA00022801"/>
    </source>
</evidence>
<keyword evidence="2" id="KW-0597">Phosphoprotein</keyword>
<dbReference type="Gene3D" id="3.40.50.2300">
    <property type="match status" value="1"/>
</dbReference>
<name>A0ABT5FI21_9GAMM</name>